<feature type="compositionally biased region" description="Polar residues" evidence="5">
    <location>
        <begin position="37"/>
        <end position="51"/>
    </location>
</feature>
<feature type="domain" description="F-box" evidence="6">
    <location>
        <begin position="378"/>
        <end position="424"/>
    </location>
</feature>
<feature type="repeat" description="WD" evidence="4">
    <location>
        <begin position="820"/>
        <end position="842"/>
    </location>
</feature>
<dbReference type="SMART" id="SM00320">
    <property type="entry name" value="WD40"/>
    <property type="match status" value="6"/>
</dbReference>
<feature type="repeat" description="WD" evidence="4">
    <location>
        <begin position="585"/>
        <end position="624"/>
    </location>
</feature>
<dbReference type="InterPro" id="IPR020472">
    <property type="entry name" value="WD40_PAC1"/>
</dbReference>
<dbReference type="Pfam" id="PF12937">
    <property type="entry name" value="F-box-like"/>
    <property type="match status" value="1"/>
</dbReference>
<proteinExistence type="predicted"/>
<keyword evidence="1 4" id="KW-0853">WD repeat</keyword>
<feature type="compositionally biased region" description="Low complexity" evidence="5">
    <location>
        <begin position="554"/>
        <end position="563"/>
    </location>
</feature>
<feature type="compositionally biased region" description="Low complexity" evidence="5">
    <location>
        <begin position="190"/>
        <end position="207"/>
    </location>
</feature>
<evidence type="ECO:0000313" key="8">
    <source>
        <dbReference type="Proteomes" id="UP000070544"/>
    </source>
</evidence>
<name>A0A139ADL8_GONPJ</name>
<feature type="region of interest" description="Disordered" evidence="5">
    <location>
        <begin position="163"/>
        <end position="323"/>
    </location>
</feature>
<dbReference type="SMART" id="SM00256">
    <property type="entry name" value="FBOX"/>
    <property type="match status" value="1"/>
</dbReference>
<dbReference type="PANTHER" id="PTHR19872:SF9">
    <property type="entry name" value="UBIQUITIN-BINDING SDF UBIQUITIN LIGASE COMPLEX SUBUNIT"/>
    <property type="match status" value="1"/>
</dbReference>
<feature type="region of interest" description="Disordered" evidence="5">
    <location>
        <begin position="550"/>
        <end position="573"/>
    </location>
</feature>
<dbReference type="InterPro" id="IPR036322">
    <property type="entry name" value="WD40_repeat_dom_sf"/>
</dbReference>
<dbReference type="AlphaFoldDB" id="A0A139ADL8"/>
<evidence type="ECO:0000259" key="6">
    <source>
        <dbReference type="PROSITE" id="PS50181"/>
    </source>
</evidence>
<feature type="region of interest" description="Disordered" evidence="5">
    <location>
        <begin position="1"/>
        <end position="66"/>
    </location>
</feature>
<dbReference type="Pfam" id="PF00400">
    <property type="entry name" value="WD40"/>
    <property type="match status" value="4"/>
</dbReference>
<keyword evidence="2" id="KW-0677">Repeat</keyword>
<feature type="compositionally biased region" description="Basic and acidic residues" evidence="5">
    <location>
        <begin position="250"/>
        <end position="260"/>
    </location>
</feature>
<dbReference type="EMBL" id="KQ965766">
    <property type="protein sequence ID" value="KXS14891.1"/>
    <property type="molecule type" value="Genomic_DNA"/>
</dbReference>
<dbReference type="SUPFAM" id="SSF81383">
    <property type="entry name" value="F-box domain"/>
    <property type="match status" value="1"/>
</dbReference>
<feature type="repeat" description="WD" evidence="4">
    <location>
        <begin position="517"/>
        <end position="547"/>
    </location>
</feature>
<dbReference type="Gene3D" id="2.130.10.10">
    <property type="entry name" value="YVTN repeat-like/Quinoprotein amine dehydrogenase"/>
    <property type="match status" value="2"/>
</dbReference>
<evidence type="ECO:0000256" key="3">
    <source>
        <dbReference type="ARBA" id="ARBA00022786"/>
    </source>
</evidence>
<dbReference type="PROSITE" id="PS50181">
    <property type="entry name" value="FBOX"/>
    <property type="match status" value="1"/>
</dbReference>
<dbReference type="PROSITE" id="PS50294">
    <property type="entry name" value="WD_REPEATS_REGION"/>
    <property type="match status" value="3"/>
</dbReference>
<gene>
    <name evidence="7" type="ORF">M427DRAFT_70425</name>
</gene>
<sequence>MNGLDRPRRSSLRATPSGPPSARLASLAEEFPPETRLNGNDQPTRGSSGDLKQTHPPLPSLVESSLERAKETVAMVEPVALQTDAASISRTNQITSAVSLTVSPPDTTTGTTVSLMATGAAVSSSAVSHVERDLSGGSGAGGNGFAESSPGALRKFAPVSLVAGGSANPAKSPAYPTGRRSSRVNFALPQSDSSNSTTSPSSSGTQQKNAGSNTGTAQPPKQALKVRAASPKSVSMPSEMNRRPSLVALTRDKAAAKGKDSNVPTWSKSPASMRAGHQGATSTANRPSESSNSSLRQRSGGGHLSSSPTNSTPASPTSSTIVPQLSQDDQDFSLSYRFCQRFPHMSINARRRALTLVLRQCDPLDFVFITDQLPKLHRDFLGSLPIQLSHKILTYVHPRDLCTVSSASRKHCEIVKDNELWRALYAAIGLQAMAELYHVPSDVKRKAVSAHLELDPRSFQASSGPWDVSSGKLGKEFKGHEEAVFCCQQDDKKVVSGGGDGLLKVWSVLSGEEVFSVKAHGGAVNCLKYTGTILVTGGADKTIKIWQFPPPPSSSTTLSSKKSPSPPTAGAASVNVGSPTCLRTLHGHTAGVKCIDFTHVLLVSGSGDGVVRVWQLSSGNLLHTFEPTIPGIPSSSPTNSSSDASPPFHSPISSIRLSPTRLVIATLSGNIYLYNVAPIPPKISAPGFPQSAVFETLRKWLQLEGGMKPAGVWDLFEGKRLTKKRDGEEDSDDEDNATFLKRPVKMVRVRVDDVDEQVESSRHSETTPAEPDSPKVAVPGSDTINLSTTRTTSPQQSRKRRPVTSMSTWALCVSADEWRFMAGGSDGTVKIWNHKLGTVISSLALIPVKSPSVLGFGSTAMTNDALGRNSDEFESFDEQSQETPPTPKAVTGVAFDDAHIVVASTDGILRIWETDTE</sequence>
<organism evidence="7 8">
    <name type="scientific">Gonapodya prolifera (strain JEL478)</name>
    <name type="common">Monoblepharis prolifera</name>
    <dbReference type="NCBI Taxonomy" id="1344416"/>
    <lineage>
        <taxon>Eukaryota</taxon>
        <taxon>Fungi</taxon>
        <taxon>Fungi incertae sedis</taxon>
        <taxon>Chytridiomycota</taxon>
        <taxon>Chytridiomycota incertae sedis</taxon>
        <taxon>Monoblepharidomycetes</taxon>
        <taxon>Monoblepharidales</taxon>
        <taxon>Gonapodyaceae</taxon>
        <taxon>Gonapodya</taxon>
    </lineage>
</organism>
<dbReference type="InterPro" id="IPR015943">
    <property type="entry name" value="WD40/YVTN_repeat-like_dom_sf"/>
</dbReference>
<evidence type="ECO:0000256" key="4">
    <source>
        <dbReference type="PROSITE-ProRule" id="PRU00221"/>
    </source>
</evidence>
<dbReference type="InterPro" id="IPR001810">
    <property type="entry name" value="F-box_dom"/>
</dbReference>
<evidence type="ECO:0000256" key="5">
    <source>
        <dbReference type="SAM" id="MobiDB-lite"/>
    </source>
</evidence>
<reference evidence="7 8" key="1">
    <citation type="journal article" date="2015" name="Genome Biol. Evol.">
        <title>Phylogenomic analyses indicate that early fungi evolved digesting cell walls of algal ancestors of land plants.</title>
        <authorList>
            <person name="Chang Y."/>
            <person name="Wang S."/>
            <person name="Sekimoto S."/>
            <person name="Aerts A.L."/>
            <person name="Choi C."/>
            <person name="Clum A."/>
            <person name="LaButti K.M."/>
            <person name="Lindquist E.A."/>
            <person name="Yee Ngan C."/>
            <person name="Ohm R.A."/>
            <person name="Salamov A.A."/>
            <person name="Grigoriev I.V."/>
            <person name="Spatafora J.W."/>
            <person name="Berbee M.L."/>
        </authorList>
    </citation>
    <scope>NUCLEOTIDE SEQUENCE [LARGE SCALE GENOMIC DNA]</scope>
    <source>
        <strain evidence="7 8">JEL478</strain>
    </source>
</reference>
<dbReference type="SUPFAM" id="SSF50978">
    <property type="entry name" value="WD40 repeat-like"/>
    <property type="match status" value="1"/>
</dbReference>
<dbReference type="PANTHER" id="PTHR19872">
    <property type="entry name" value="UBIQUITIN LIGASE SPECIFICITY FACTOR/HREP PROTEIN"/>
    <property type="match status" value="1"/>
</dbReference>
<feature type="compositionally biased region" description="Low complexity" evidence="5">
    <location>
        <begin position="286"/>
        <end position="298"/>
    </location>
</feature>
<evidence type="ECO:0000256" key="2">
    <source>
        <dbReference type="ARBA" id="ARBA00022737"/>
    </source>
</evidence>
<dbReference type="PROSITE" id="PS50082">
    <property type="entry name" value="WD_REPEATS_2"/>
    <property type="match status" value="5"/>
</dbReference>
<feature type="compositionally biased region" description="Polar residues" evidence="5">
    <location>
        <begin position="208"/>
        <end position="219"/>
    </location>
</feature>
<dbReference type="OrthoDB" id="5580488at2759"/>
<keyword evidence="8" id="KW-1185">Reference proteome</keyword>
<dbReference type="InterPro" id="IPR001680">
    <property type="entry name" value="WD40_rpt"/>
</dbReference>
<feature type="compositionally biased region" description="Low complexity" evidence="5">
    <location>
        <begin position="305"/>
        <end position="320"/>
    </location>
</feature>
<keyword evidence="3" id="KW-0833">Ubl conjugation pathway</keyword>
<evidence type="ECO:0000256" key="1">
    <source>
        <dbReference type="ARBA" id="ARBA00022574"/>
    </source>
</evidence>
<accession>A0A139ADL8</accession>
<protein>
    <submittedName>
        <fullName evidence="7">WD40 repeat-like protein</fullName>
    </submittedName>
</protein>
<feature type="compositionally biased region" description="Low complexity" evidence="5">
    <location>
        <begin position="787"/>
        <end position="796"/>
    </location>
</feature>
<evidence type="ECO:0000313" key="7">
    <source>
        <dbReference type="EMBL" id="KXS14891.1"/>
    </source>
</evidence>
<dbReference type="InterPro" id="IPR051075">
    <property type="entry name" value="SCF_subunit_WD-repeat"/>
</dbReference>
<dbReference type="PRINTS" id="PR00320">
    <property type="entry name" value="GPROTEINBRPT"/>
</dbReference>
<feature type="repeat" description="WD" evidence="4">
    <location>
        <begin position="477"/>
        <end position="516"/>
    </location>
</feature>
<dbReference type="STRING" id="1344416.A0A139ADL8"/>
<dbReference type="InterPro" id="IPR036047">
    <property type="entry name" value="F-box-like_dom_sf"/>
</dbReference>
<dbReference type="Gene3D" id="1.20.1280.50">
    <property type="match status" value="1"/>
</dbReference>
<feature type="region of interest" description="Disordered" evidence="5">
    <location>
        <begin position="129"/>
        <end position="151"/>
    </location>
</feature>
<dbReference type="Proteomes" id="UP000070544">
    <property type="component" value="Unassembled WGS sequence"/>
</dbReference>
<feature type="repeat" description="WD" evidence="4">
    <location>
        <begin position="896"/>
        <end position="917"/>
    </location>
</feature>
<feature type="region of interest" description="Disordered" evidence="5">
    <location>
        <begin position="754"/>
        <end position="805"/>
    </location>
</feature>